<reference evidence="1 2" key="1">
    <citation type="submission" date="2020-05" db="EMBL/GenBank/DDBJ databases">
        <title>Ramlibacter rhizophilus sp. nov., isolated from rhizosphere soil of national flower Mugunghwa from South Korea.</title>
        <authorList>
            <person name="Zheng-Fei Y."/>
            <person name="Huan T."/>
        </authorList>
    </citation>
    <scope>NUCLEOTIDE SEQUENCE [LARGE SCALE GENOMIC DNA]</scope>
    <source>
        <strain evidence="1 2">H242</strain>
    </source>
</reference>
<dbReference type="EMBL" id="CP053418">
    <property type="protein sequence ID" value="QJW84207.1"/>
    <property type="molecule type" value="Genomic_DNA"/>
</dbReference>
<gene>
    <name evidence="1" type="ORF">HK414_11220</name>
</gene>
<sequence>MGETGVLLLRQWLQPHDATQRLLARRIEDNIDHPARELMWGAPGTLLAALFLHRRTGEGPWAGLFSRTARRLWEQLQWFEDAQCHAGPGTCTAAPPPTSMRCMVSPGPHRPLLQGATSCRPRSGVHGRTASPTPCCARRSGKATWPTGARSCPRRATARC</sequence>
<proteinExistence type="predicted"/>
<evidence type="ECO:0000313" key="1">
    <source>
        <dbReference type="EMBL" id="QJW84207.1"/>
    </source>
</evidence>
<name>A0ABX6P2C0_9BURK</name>
<protein>
    <submittedName>
        <fullName evidence="1">Uncharacterized protein</fullName>
    </submittedName>
</protein>
<evidence type="ECO:0000313" key="2">
    <source>
        <dbReference type="Proteomes" id="UP000500826"/>
    </source>
</evidence>
<reference evidence="1 2" key="2">
    <citation type="submission" date="2020-05" db="EMBL/GenBank/DDBJ databases">
        <authorList>
            <person name="Khan S.A."/>
            <person name="Jeon C.O."/>
            <person name="Chun B.H."/>
        </authorList>
    </citation>
    <scope>NUCLEOTIDE SEQUENCE [LARGE SCALE GENOMIC DNA]</scope>
    <source>
        <strain evidence="1 2">H242</strain>
    </source>
</reference>
<dbReference type="Proteomes" id="UP000500826">
    <property type="component" value="Chromosome"/>
</dbReference>
<accession>A0ABX6P2C0</accession>
<organism evidence="1 2">
    <name type="scientific">Ramlibacter terrae</name>
    <dbReference type="NCBI Taxonomy" id="2732511"/>
    <lineage>
        <taxon>Bacteria</taxon>
        <taxon>Pseudomonadati</taxon>
        <taxon>Pseudomonadota</taxon>
        <taxon>Betaproteobacteria</taxon>
        <taxon>Burkholderiales</taxon>
        <taxon>Comamonadaceae</taxon>
        <taxon>Ramlibacter</taxon>
    </lineage>
</organism>
<keyword evidence="2" id="KW-1185">Reference proteome</keyword>